<comment type="caution">
    <text evidence="1">The sequence shown here is derived from an EMBL/GenBank/DDBJ whole genome shotgun (WGS) entry which is preliminary data.</text>
</comment>
<keyword evidence="2" id="KW-1185">Reference proteome</keyword>
<proteinExistence type="predicted"/>
<organism evidence="1 2">
    <name type="scientific">Streptomyces litchfieldiae</name>
    <dbReference type="NCBI Taxonomy" id="3075543"/>
    <lineage>
        <taxon>Bacteria</taxon>
        <taxon>Bacillati</taxon>
        <taxon>Actinomycetota</taxon>
        <taxon>Actinomycetes</taxon>
        <taxon>Kitasatosporales</taxon>
        <taxon>Streptomycetaceae</taxon>
        <taxon>Streptomyces</taxon>
    </lineage>
</organism>
<accession>A0ABU2MU41</accession>
<protein>
    <submittedName>
        <fullName evidence="1">Uncharacterized protein</fullName>
    </submittedName>
</protein>
<evidence type="ECO:0000313" key="2">
    <source>
        <dbReference type="Proteomes" id="UP001183246"/>
    </source>
</evidence>
<name>A0ABU2MU41_9ACTN</name>
<dbReference type="RefSeq" id="WP_311706285.1">
    <property type="nucleotide sequence ID" value="NZ_JAVREL010000013.1"/>
</dbReference>
<reference evidence="2" key="1">
    <citation type="submission" date="2023-07" db="EMBL/GenBank/DDBJ databases">
        <title>30 novel species of actinomycetes from the DSMZ collection.</title>
        <authorList>
            <person name="Nouioui I."/>
        </authorList>
    </citation>
    <scope>NUCLEOTIDE SEQUENCE [LARGE SCALE GENOMIC DNA]</scope>
    <source>
        <strain evidence="2">DSM 44938</strain>
    </source>
</reference>
<evidence type="ECO:0000313" key="1">
    <source>
        <dbReference type="EMBL" id="MDT0345152.1"/>
    </source>
</evidence>
<gene>
    <name evidence="1" type="ORF">RM590_21470</name>
</gene>
<sequence length="83" mass="9450">MTAHLIPSHQHYAVVGVEVDASTVRRDDQVVIGGQALTVADMTTLPRGAKRLHFASGETLTMRRDTVLWVTRRFDPRLRRRVR</sequence>
<dbReference type="EMBL" id="JAVREL010000013">
    <property type="protein sequence ID" value="MDT0345152.1"/>
    <property type="molecule type" value="Genomic_DNA"/>
</dbReference>
<dbReference type="Proteomes" id="UP001183246">
    <property type="component" value="Unassembled WGS sequence"/>
</dbReference>